<accession>A0A6M0SNZ3</accession>
<sequence length="944" mass="113248">MNTKFLIHNFHEDQKNLTIVIKDIENEQNISKYICGLYLESCNKKYFLCNLDYYNNKFYGKIEKKELEEFSKINNFEILKFKIKFKFNNDEPFLGIKYDKQLTCWQWKEYGVKIIAVNDEIKLINDNIKKIEFIEIFGEYEPQNFENGRVIINRTEQNKIFDNIILKSRLLDKLTNENYILVFRDRKNKKSINIDRNFIDEKSNKIIFNINSKQFKLLSYNKEVWNVYIQIKLNEKVYELRIKSSNKKVTPQLIIDNKNQLYNFRAYATKDNYLSFIMRDYSPKTLINSLDFDENKILIEGSLDILADNEDISIVSSCLKSIDGEELLSIEDLQQRIYNGINNFKIIINFDEIKKNKHNIEGEYYINLKIKLYNKISEYNLEFNSDGIFKEDVITYPTVILNNYKYPISITPTYKKMNLIFKIDNEFKIDFFKGKLKKKCIEITCKQNLKDNIKDINSEINLYCKNDQSVNIISNLKQNGENFVYNIPLDLLENLKIGEMYKFNIKLFNEKFELNKNIRFDKKNFNNNKRLVYINFKHFIINGSLFLLYKNNNNLVIRKENILTNGKILKIKFKLSKILAKIMKKFIKNPIWIVGENLAEIAQDNGFAFFEYCINMKKREKIYYVSKKNNINMQDLSPYIKNVLEYNSFKHMFYYNLAQYLIISHGIRDVMPAILHNKINSNNKEIIYLQHGITAMKKVFFNKNSYNSKIKRFIVTSKREKEILVNQMNFNENQIIITGFSRFDKLQDISNKEQNKVILVMPTWREWIIENKEDFIESMFFRRYISLLKNERLHKLLEKNDIELKFYPHIEIQKKYSNMFSNIHDNITIVKLGEQTVQELIKEASLMITDYSSVALDFNYLKKPSIFYHFDLDEYMYHRGSFIDLENELPGDVCKSEEELLNILIKYESTNFHYNPKYLDEYKKFYDYSDNNNCERIYKEIKSI</sequence>
<dbReference type="Gene3D" id="3.40.50.12580">
    <property type="match status" value="1"/>
</dbReference>
<dbReference type="PANTHER" id="PTHR37316">
    <property type="entry name" value="TEICHOIC ACID GLYCEROL-PHOSPHATE PRIMASE"/>
    <property type="match status" value="1"/>
</dbReference>
<evidence type="ECO:0000313" key="1">
    <source>
        <dbReference type="EMBL" id="NFA43042.1"/>
    </source>
</evidence>
<dbReference type="InterPro" id="IPR007554">
    <property type="entry name" value="Glycerophosphate_synth"/>
</dbReference>
<gene>
    <name evidence="1" type="ORF">EXM65_10745</name>
</gene>
<reference evidence="1 2" key="1">
    <citation type="submission" date="2019-02" db="EMBL/GenBank/DDBJ databases">
        <title>Genome sequencing of Clostridium botulinum clinical isolates.</title>
        <authorList>
            <person name="Brunt J."/>
            <person name="Van Vliet A.H.M."/>
            <person name="Stringer S.C."/>
            <person name="Grant K.A."/>
            <person name="Carter A.C."/>
            <person name="Peck M.W."/>
        </authorList>
    </citation>
    <scope>NUCLEOTIDE SEQUENCE [LARGE SCALE GENOMIC DNA]</scope>
    <source>
        <strain evidence="1 2">H113700579</strain>
    </source>
</reference>
<organism evidence="1 2">
    <name type="scientific">Clostridium botulinum</name>
    <dbReference type="NCBI Taxonomy" id="1491"/>
    <lineage>
        <taxon>Bacteria</taxon>
        <taxon>Bacillati</taxon>
        <taxon>Bacillota</taxon>
        <taxon>Clostridia</taxon>
        <taxon>Eubacteriales</taxon>
        <taxon>Clostridiaceae</taxon>
        <taxon>Clostridium</taxon>
    </lineage>
</organism>
<protein>
    <recommendedName>
        <fullName evidence="3">Teichoic acid biosynthesis protein</fullName>
    </recommendedName>
</protein>
<evidence type="ECO:0000313" key="2">
    <source>
        <dbReference type="Proteomes" id="UP000472355"/>
    </source>
</evidence>
<proteinExistence type="predicted"/>
<comment type="caution">
    <text evidence="1">The sequence shown here is derived from an EMBL/GenBank/DDBJ whole genome shotgun (WGS) entry which is preliminary data.</text>
</comment>
<dbReference type="EMBL" id="SGKU01000028">
    <property type="protein sequence ID" value="NFA43042.1"/>
    <property type="molecule type" value="Genomic_DNA"/>
</dbReference>
<dbReference type="SUPFAM" id="SSF53756">
    <property type="entry name" value="UDP-Glycosyltransferase/glycogen phosphorylase"/>
    <property type="match status" value="1"/>
</dbReference>
<dbReference type="InterPro" id="IPR043148">
    <property type="entry name" value="TagF_C"/>
</dbReference>
<dbReference type="Pfam" id="PF04464">
    <property type="entry name" value="Glyphos_transf"/>
    <property type="match status" value="1"/>
</dbReference>
<dbReference type="InterPro" id="IPR051612">
    <property type="entry name" value="Teichoic_Acid_Biosynth"/>
</dbReference>
<dbReference type="GO" id="GO:0047355">
    <property type="term" value="F:CDP-glycerol glycerophosphotransferase activity"/>
    <property type="evidence" value="ECO:0007669"/>
    <property type="project" value="InterPro"/>
</dbReference>
<name>A0A6M0SNZ3_CLOBO</name>
<dbReference type="AlphaFoldDB" id="A0A6M0SNZ3"/>
<dbReference type="Proteomes" id="UP000472355">
    <property type="component" value="Unassembled WGS sequence"/>
</dbReference>
<dbReference type="GO" id="GO:0016020">
    <property type="term" value="C:membrane"/>
    <property type="evidence" value="ECO:0007669"/>
    <property type="project" value="InterPro"/>
</dbReference>
<dbReference type="PANTHER" id="PTHR37316:SF3">
    <property type="entry name" value="TEICHOIC ACID GLYCEROL-PHOSPHATE TRANSFERASE"/>
    <property type="match status" value="1"/>
</dbReference>
<evidence type="ECO:0008006" key="3">
    <source>
        <dbReference type="Google" id="ProtNLM"/>
    </source>
</evidence>